<organism evidence="3 4">
    <name type="scientific">Streptomyces gibsoniae</name>
    <dbReference type="NCBI Taxonomy" id="3075529"/>
    <lineage>
        <taxon>Bacteria</taxon>
        <taxon>Bacillati</taxon>
        <taxon>Actinomycetota</taxon>
        <taxon>Actinomycetes</taxon>
        <taxon>Kitasatosporales</taxon>
        <taxon>Streptomycetaceae</taxon>
        <taxon>Streptomyces</taxon>
    </lineage>
</organism>
<protein>
    <recommendedName>
        <fullName evidence="5">Secreted protein</fullName>
    </recommendedName>
</protein>
<dbReference type="RefSeq" id="WP_311694409.1">
    <property type="nucleotide sequence ID" value="NZ_JAVREY010000009.1"/>
</dbReference>
<dbReference type="EMBL" id="JAVREY010000009">
    <property type="protein sequence ID" value="MDT0463492.1"/>
    <property type="molecule type" value="Genomic_DNA"/>
</dbReference>
<feature type="region of interest" description="Disordered" evidence="1">
    <location>
        <begin position="1"/>
        <end position="23"/>
    </location>
</feature>
<sequence length="280" mass="30276">MSESQADQSRAEEEPAPKEPVRRVRRGRVAAAAGAVLVVGAVVAGVGYTVVTVRDADRHPGAPLWTFPQDKAAEAKPAAQAGLAGMLVPYERRWQRGPDLGEFGSDARLSGEQATALRKEVFHDLPRTQRERLDKEIDKQRVQGMVMRSYVQPAGVEAVGTIYKADGAVTVSIVLTQMEDRAAVRDLSTFQNEFLAALDIFRKGPEIKGHKNAECFLPPKDEDTKGEDGDKGVETMACSAYEGNVLVGVTASGPRDLRTKEVAALLTKQLDRIKEPGAAV</sequence>
<dbReference type="Proteomes" id="UP001183809">
    <property type="component" value="Unassembled WGS sequence"/>
</dbReference>
<evidence type="ECO:0000256" key="1">
    <source>
        <dbReference type="SAM" id="MobiDB-lite"/>
    </source>
</evidence>
<feature type="transmembrane region" description="Helical" evidence="2">
    <location>
        <begin position="29"/>
        <end position="51"/>
    </location>
</feature>
<reference evidence="4" key="1">
    <citation type="submission" date="2023-07" db="EMBL/GenBank/DDBJ databases">
        <title>30 novel species of actinomycetes from the DSMZ collection.</title>
        <authorList>
            <person name="Nouioui I."/>
        </authorList>
    </citation>
    <scope>NUCLEOTIDE SEQUENCE [LARGE SCALE GENOMIC DNA]</scope>
    <source>
        <strain evidence="4">DSM 41699</strain>
    </source>
</reference>
<gene>
    <name evidence="3" type="ORF">RM764_10765</name>
</gene>
<keyword evidence="2" id="KW-0812">Transmembrane</keyword>
<keyword evidence="2" id="KW-1133">Transmembrane helix</keyword>
<proteinExistence type="predicted"/>
<comment type="caution">
    <text evidence="3">The sequence shown here is derived from an EMBL/GenBank/DDBJ whole genome shotgun (WGS) entry which is preliminary data.</text>
</comment>
<name>A0ABU2TRA5_9ACTN</name>
<evidence type="ECO:0000313" key="4">
    <source>
        <dbReference type="Proteomes" id="UP001183809"/>
    </source>
</evidence>
<evidence type="ECO:0008006" key="5">
    <source>
        <dbReference type="Google" id="ProtNLM"/>
    </source>
</evidence>
<accession>A0ABU2TRA5</accession>
<evidence type="ECO:0000313" key="3">
    <source>
        <dbReference type="EMBL" id="MDT0463492.1"/>
    </source>
</evidence>
<feature type="compositionally biased region" description="Basic and acidic residues" evidence="1">
    <location>
        <begin position="9"/>
        <end position="22"/>
    </location>
</feature>
<keyword evidence="4" id="KW-1185">Reference proteome</keyword>
<keyword evidence="2" id="KW-0472">Membrane</keyword>
<evidence type="ECO:0000256" key="2">
    <source>
        <dbReference type="SAM" id="Phobius"/>
    </source>
</evidence>